<keyword evidence="4" id="KW-1185">Reference proteome</keyword>
<dbReference type="Gene3D" id="3.40.50.300">
    <property type="entry name" value="P-loop containing nucleotide triphosphate hydrolases"/>
    <property type="match status" value="1"/>
</dbReference>
<name>A0A2T5C2Q1_9BACT</name>
<proteinExistence type="predicted"/>
<evidence type="ECO:0000313" key="4">
    <source>
        <dbReference type="Proteomes" id="UP000243525"/>
    </source>
</evidence>
<dbReference type="Proteomes" id="UP000243525">
    <property type="component" value="Unassembled WGS sequence"/>
</dbReference>
<dbReference type="OrthoDB" id="9792800at2"/>
<dbReference type="InterPro" id="IPR027417">
    <property type="entry name" value="P-loop_NTPase"/>
</dbReference>
<dbReference type="Pfam" id="PF13175">
    <property type="entry name" value="AAA_15"/>
    <property type="match status" value="1"/>
</dbReference>
<dbReference type="GO" id="GO:0016887">
    <property type="term" value="F:ATP hydrolysis activity"/>
    <property type="evidence" value="ECO:0007669"/>
    <property type="project" value="InterPro"/>
</dbReference>
<dbReference type="InterPro" id="IPR041685">
    <property type="entry name" value="AAA_GajA/Old/RecF-like"/>
</dbReference>
<comment type="caution">
    <text evidence="3">The sequence shown here is derived from an EMBL/GenBank/DDBJ whole genome shotgun (WGS) entry which is preliminary data.</text>
</comment>
<protein>
    <submittedName>
        <fullName evidence="3">Putative ATP-dependent endonuclease of OLD family</fullName>
    </submittedName>
</protein>
<dbReference type="SUPFAM" id="SSF52540">
    <property type="entry name" value="P-loop containing nucleoside triphosphate hydrolases"/>
    <property type="match status" value="1"/>
</dbReference>
<reference evidence="3 4" key="1">
    <citation type="submission" date="2018-04" db="EMBL/GenBank/DDBJ databases">
        <title>Genomic Encyclopedia of Archaeal and Bacterial Type Strains, Phase II (KMG-II): from individual species to whole genera.</title>
        <authorList>
            <person name="Goeker M."/>
        </authorList>
    </citation>
    <scope>NUCLEOTIDE SEQUENCE [LARGE SCALE GENOMIC DNA]</scope>
    <source>
        <strain evidence="3 4">DSM 28823</strain>
    </source>
</reference>
<dbReference type="AlphaFoldDB" id="A0A2T5C2Q1"/>
<accession>A0A2T5C2Q1</accession>
<dbReference type="EMBL" id="QAAD01000006">
    <property type="protein sequence ID" value="PTN09033.1"/>
    <property type="molecule type" value="Genomic_DNA"/>
</dbReference>
<feature type="domain" description="OLD protein-like TOPRIM" evidence="2">
    <location>
        <begin position="384"/>
        <end position="460"/>
    </location>
</feature>
<sequence>MYLAELKLWNFRKYGINGDQFETSEPGLVVRFEKGVNVLVGENDSGKTAIIDAIRYVLKTQSQEFIQLEDKDFHKDGTERTSELKIECTFSGFSASDAGHFLEWIGFDDEKKYQLKIWLTAKRKDNSIYPKISAGADVDGTYMEGEARDLLRVIYLKPLRDALSEMTHGRKSRLAQILKSLDVFKDRKDEHGKKKKHLLETHRESYGNEVNDYFTTDPSGSVVKDTINEFLTKDFLFHGEDRKAAIKIDDNELNEILRELDLVLEENKSGLGSLNLLCMAAELLHLKEKKTGLKLTLIEELEAHLHPQYQLRVIDFIEKNKKEYGQFILTTHSTTLASKINLENLIICQKDRGAFPMGHKYTQLEQGDYQFLQRFLDATKANLFFARGVIIVEGDAENLLIPTIAEIIGRPLHAYGVSVVNVGSTAFKRYAKIFLRKDKDDVAHEKTWLGIPVSIISDLDIRSFEYYEDIPDGERPKYIKISQETVDKLRKYVGEFDAEGLEGNIYTSLDQFWKTEKERKRVKKFKGGVKSDIDEMLKVNFVTISKPIIRKTRERTLEAKMANSQKQNVKLFVSNNWTLEYEIALGALHVDLLSAIECARTLQKDANVSLSDELIGEAIGRAKQILKDLTGEGKKRIAYEIFKPLNNGDVSKAVTAQCLAMILEWHKEESKERIEKDNYLKYICDAIYHVTEPKEEGGADV</sequence>
<dbReference type="PANTHER" id="PTHR43581:SF4">
    <property type="entry name" value="ATP_GTP PHOSPHATASE"/>
    <property type="match status" value="1"/>
</dbReference>
<dbReference type="GO" id="GO:0004519">
    <property type="term" value="F:endonuclease activity"/>
    <property type="evidence" value="ECO:0007669"/>
    <property type="project" value="UniProtKB-KW"/>
</dbReference>
<keyword evidence="3" id="KW-0540">Nuclease</keyword>
<dbReference type="InterPro" id="IPR051396">
    <property type="entry name" value="Bact_Antivir_Def_Nuclease"/>
</dbReference>
<dbReference type="RefSeq" id="WP_107821946.1">
    <property type="nucleotide sequence ID" value="NZ_QAAD01000006.1"/>
</dbReference>
<keyword evidence="3" id="KW-0255">Endonuclease</keyword>
<feature type="domain" description="Endonuclease GajA/Old nuclease/RecF-like AAA" evidence="1">
    <location>
        <begin position="1"/>
        <end position="336"/>
    </location>
</feature>
<dbReference type="GO" id="GO:0005524">
    <property type="term" value="F:ATP binding"/>
    <property type="evidence" value="ECO:0007669"/>
    <property type="project" value="InterPro"/>
</dbReference>
<evidence type="ECO:0000259" key="2">
    <source>
        <dbReference type="Pfam" id="PF20469"/>
    </source>
</evidence>
<gene>
    <name evidence="3" type="ORF">C8N47_106133</name>
</gene>
<dbReference type="Pfam" id="PF20469">
    <property type="entry name" value="OLD-like_TOPRIM"/>
    <property type="match status" value="1"/>
</dbReference>
<evidence type="ECO:0000313" key="3">
    <source>
        <dbReference type="EMBL" id="PTN09033.1"/>
    </source>
</evidence>
<dbReference type="InterPro" id="IPR034139">
    <property type="entry name" value="TOPRIM_OLD"/>
</dbReference>
<keyword evidence="3" id="KW-0378">Hydrolase</keyword>
<evidence type="ECO:0000259" key="1">
    <source>
        <dbReference type="Pfam" id="PF13175"/>
    </source>
</evidence>
<dbReference type="CDD" id="cd01026">
    <property type="entry name" value="TOPRIM_OLD"/>
    <property type="match status" value="1"/>
</dbReference>
<organism evidence="3 4">
    <name type="scientific">Mangrovibacterium marinum</name>
    <dbReference type="NCBI Taxonomy" id="1639118"/>
    <lineage>
        <taxon>Bacteria</taxon>
        <taxon>Pseudomonadati</taxon>
        <taxon>Bacteroidota</taxon>
        <taxon>Bacteroidia</taxon>
        <taxon>Marinilabiliales</taxon>
        <taxon>Prolixibacteraceae</taxon>
        <taxon>Mangrovibacterium</taxon>
    </lineage>
</organism>
<dbReference type="PANTHER" id="PTHR43581">
    <property type="entry name" value="ATP/GTP PHOSPHATASE"/>
    <property type="match status" value="1"/>
</dbReference>